<gene>
    <name evidence="3" type="ORF">Poli38472_012423</name>
</gene>
<evidence type="ECO:0000313" key="4">
    <source>
        <dbReference type="Proteomes" id="UP000794436"/>
    </source>
</evidence>
<accession>A0A8K1FPW0</accession>
<feature type="transmembrane region" description="Helical" evidence="1">
    <location>
        <begin position="35"/>
        <end position="55"/>
    </location>
</feature>
<evidence type="ECO:0000313" key="3">
    <source>
        <dbReference type="EMBL" id="TMW67307.1"/>
    </source>
</evidence>
<organism evidence="3 4">
    <name type="scientific">Pythium oligandrum</name>
    <name type="common">Mycoparasitic fungus</name>
    <dbReference type="NCBI Taxonomy" id="41045"/>
    <lineage>
        <taxon>Eukaryota</taxon>
        <taxon>Sar</taxon>
        <taxon>Stramenopiles</taxon>
        <taxon>Oomycota</taxon>
        <taxon>Peronosporomycetes</taxon>
        <taxon>Pythiales</taxon>
        <taxon>Pythiaceae</taxon>
        <taxon>Pythium</taxon>
    </lineage>
</organism>
<keyword evidence="1" id="KW-0472">Membrane</keyword>
<sequence>MRNIWVLALFWKVVLSLHSRWMAGRARRWHPKAGILAIRAVFISTASSLTIFSFLRALRFRETNILFFQMLPRHARLNDESLAPAYVSDSEFGRMIDAKTVILASLVVFSGVVVLQLAVKLITHRTPNFAFCRSFYIPLSAGALYPKSMHGIFWYIRCKQPYEQEQPLVGRRSSWERVKTSFASLIAPSKPPRRPPRGCSGCDSPLTMLHWRNIQGCVRHERMFSVESRSTELWSVIRLVNIALLSDPWQLVQLYGVGRPVYLYCLIAPQWTLGKHEVDSMRLVLLPRRLRTPCQHGDIGHLDLVAVIDSSVVPWTALVDCG</sequence>
<dbReference type="EMBL" id="SPLM01000005">
    <property type="protein sequence ID" value="TMW67307.1"/>
    <property type="molecule type" value="Genomic_DNA"/>
</dbReference>
<proteinExistence type="predicted"/>
<dbReference type="OrthoDB" id="68488at2759"/>
<keyword evidence="1" id="KW-0812">Transmembrane</keyword>
<keyword evidence="2" id="KW-0732">Signal</keyword>
<dbReference type="AlphaFoldDB" id="A0A8K1FPW0"/>
<keyword evidence="1" id="KW-1133">Transmembrane helix</keyword>
<protein>
    <submittedName>
        <fullName evidence="3">Uncharacterized protein</fullName>
    </submittedName>
</protein>
<dbReference type="Proteomes" id="UP000794436">
    <property type="component" value="Unassembled WGS sequence"/>
</dbReference>
<keyword evidence="4" id="KW-1185">Reference proteome</keyword>
<feature type="transmembrane region" description="Helical" evidence="1">
    <location>
        <begin position="101"/>
        <end position="123"/>
    </location>
</feature>
<evidence type="ECO:0000256" key="1">
    <source>
        <dbReference type="SAM" id="Phobius"/>
    </source>
</evidence>
<evidence type="ECO:0000256" key="2">
    <source>
        <dbReference type="SAM" id="SignalP"/>
    </source>
</evidence>
<name>A0A8K1FPW0_PYTOL</name>
<comment type="caution">
    <text evidence="3">The sequence shown here is derived from an EMBL/GenBank/DDBJ whole genome shotgun (WGS) entry which is preliminary data.</text>
</comment>
<reference evidence="3" key="1">
    <citation type="submission" date="2019-03" db="EMBL/GenBank/DDBJ databases">
        <title>Long read genome sequence of the mycoparasitic Pythium oligandrum ATCC 38472 isolated from sugarbeet rhizosphere.</title>
        <authorList>
            <person name="Gaulin E."/>
        </authorList>
    </citation>
    <scope>NUCLEOTIDE SEQUENCE</scope>
    <source>
        <strain evidence="3">ATCC 38472_TT</strain>
    </source>
</reference>
<feature type="chain" id="PRO_5035467985" evidence="2">
    <location>
        <begin position="17"/>
        <end position="322"/>
    </location>
</feature>
<feature type="signal peptide" evidence="2">
    <location>
        <begin position="1"/>
        <end position="16"/>
    </location>
</feature>